<evidence type="ECO:0000313" key="3">
    <source>
        <dbReference type="Proteomes" id="UP001449657"/>
    </source>
</evidence>
<feature type="signal peptide" evidence="1">
    <location>
        <begin position="1"/>
        <end position="18"/>
    </location>
</feature>
<accession>A0ABZ2Z3G6</accession>
<sequence>MMKLTAAILLTGFLHVSAGVYSQDRITLHMKSADLRKVLNAIEQKSGYRFLYHENLLSDMRRVDVSVENAEVLSVMERMLQYSPLAFELVNDRLIVLKEAYGGSGGPGHGARYGYRWPPHPRRGHPRERQHHRRDLRCPGHVLHQRARGLGAHFFVHRV</sequence>
<evidence type="ECO:0000313" key="2">
    <source>
        <dbReference type="EMBL" id="WZN46143.1"/>
    </source>
</evidence>
<dbReference type="Gene3D" id="3.55.50.30">
    <property type="match status" value="1"/>
</dbReference>
<gene>
    <name evidence="2" type="ORF">WJU22_24930</name>
</gene>
<proteinExistence type="predicted"/>
<feature type="chain" id="PRO_5046017537" evidence="1">
    <location>
        <begin position="19"/>
        <end position="159"/>
    </location>
</feature>
<keyword evidence="3" id="KW-1185">Reference proteome</keyword>
<name>A0ABZ2Z3G6_9BACT</name>
<evidence type="ECO:0000256" key="1">
    <source>
        <dbReference type="SAM" id="SignalP"/>
    </source>
</evidence>
<reference evidence="2 3" key="1">
    <citation type="submission" date="2024-03" db="EMBL/GenBank/DDBJ databases">
        <title>Chitinophaga caseinilytica sp. nov., a casein hydrolysing bacterium isolated from forest soil.</title>
        <authorList>
            <person name="Lee D.S."/>
            <person name="Han D.M."/>
            <person name="Baek J.H."/>
            <person name="Choi D.G."/>
            <person name="Jeon J.H."/>
            <person name="Jeon C.O."/>
        </authorList>
    </citation>
    <scope>NUCLEOTIDE SEQUENCE [LARGE SCALE GENOMIC DNA]</scope>
    <source>
        <strain evidence="2 3">KACC 19118</strain>
    </source>
</reference>
<dbReference type="EMBL" id="CP150096">
    <property type="protein sequence ID" value="WZN46143.1"/>
    <property type="molecule type" value="Genomic_DNA"/>
</dbReference>
<dbReference type="RefSeq" id="WP_341840884.1">
    <property type="nucleotide sequence ID" value="NZ_CP149792.1"/>
</dbReference>
<dbReference type="Proteomes" id="UP001449657">
    <property type="component" value="Chromosome"/>
</dbReference>
<organism evidence="2 3">
    <name type="scientific">Chitinophaga caseinilytica</name>
    <dbReference type="NCBI Taxonomy" id="2267521"/>
    <lineage>
        <taxon>Bacteria</taxon>
        <taxon>Pseudomonadati</taxon>
        <taxon>Bacteroidota</taxon>
        <taxon>Chitinophagia</taxon>
        <taxon>Chitinophagales</taxon>
        <taxon>Chitinophagaceae</taxon>
        <taxon>Chitinophaga</taxon>
    </lineage>
</organism>
<keyword evidence="1" id="KW-0732">Signal</keyword>
<protein>
    <submittedName>
        <fullName evidence="2">STN domain-containing protein</fullName>
    </submittedName>
</protein>